<organism evidence="13 14">
    <name type="scientific">Legionella pneumophila</name>
    <dbReference type="NCBI Taxonomy" id="446"/>
    <lineage>
        <taxon>Bacteria</taxon>
        <taxon>Pseudomonadati</taxon>
        <taxon>Pseudomonadota</taxon>
        <taxon>Gammaproteobacteria</taxon>
        <taxon>Legionellales</taxon>
        <taxon>Legionellaceae</taxon>
        <taxon>Legionella</taxon>
    </lineage>
</organism>
<evidence type="ECO:0000256" key="7">
    <source>
        <dbReference type="ARBA" id="ARBA00022989"/>
    </source>
</evidence>
<comment type="subcellular location">
    <subcellularLocation>
        <location evidence="1">Cell inner membrane</location>
        <topology evidence="1">Single-pass membrane protein</topology>
    </subcellularLocation>
</comment>
<evidence type="ECO:0000313" key="14">
    <source>
        <dbReference type="Proteomes" id="UP000861567"/>
    </source>
</evidence>
<evidence type="ECO:0000256" key="2">
    <source>
        <dbReference type="ARBA" id="ARBA00021549"/>
    </source>
</evidence>
<gene>
    <name evidence="13" type="ORF">I8Y58_002661</name>
</gene>
<dbReference type="Proteomes" id="UP000861567">
    <property type="component" value="Unassembled WGS sequence"/>
</dbReference>
<evidence type="ECO:0000256" key="11">
    <source>
        <dbReference type="SAM" id="Phobius"/>
    </source>
</evidence>
<keyword evidence="4" id="KW-0488">Methylation</keyword>
<protein>
    <recommendedName>
        <fullName evidence="2">Type II secretion system protein H</fullName>
    </recommendedName>
    <alternativeName>
        <fullName evidence="10">General secretion pathway protein H</fullName>
    </alternativeName>
</protein>
<keyword evidence="8 11" id="KW-0472">Membrane</keyword>
<evidence type="ECO:0000256" key="10">
    <source>
        <dbReference type="ARBA" id="ARBA00030775"/>
    </source>
</evidence>
<proteinExistence type="inferred from homology"/>
<evidence type="ECO:0000313" key="13">
    <source>
        <dbReference type="EMBL" id="HAT1597413.1"/>
    </source>
</evidence>
<dbReference type="NCBIfam" id="TIGR02532">
    <property type="entry name" value="IV_pilin_GFxxxE"/>
    <property type="match status" value="1"/>
</dbReference>
<feature type="domain" description="General secretion pathway GspH" evidence="12">
    <location>
        <begin position="108"/>
        <end position="214"/>
    </location>
</feature>
<evidence type="ECO:0000256" key="3">
    <source>
        <dbReference type="ARBA" id="ARBA00022475"/>
    </source>
</evidence>
<dbReference type="PROSITE" id="PS00409">
    <property type="entry name" value="PROKAR_NTER_METHYL"/>
    <property type="match status" value="1"/>
</dbReference>
<dbReference type="EMBL" id="DACSEI010000036">
    <property type="protein sequence ID" value="HAT1597413.1"/>
    <property type="molecule type" value="Genomic_DNA"/>
</dbReference>
<keyword evidence="5" id="KW-0997">Cell inner membrane</keyword>
<dbReference type="GO" id="GO:0015628">
    <property type="term" value="P:protein secretion by the type II secretion system"/>
    <property type="evidence" value="ECO:0007669"/>
    <property type="project" value="InterPro"/>
</dbReference>
<reference evidence="13" key="1">
    <citation type="journal article" date="2018" name="Genome Biol.">
        <title>SKESA: strategic k-mer extension for scrupulous assemblies.</title>
        <authorList>
            <person name="Souvorov A."/>
            <person name="Agarwala R."/>
            <person name="Lipman D.J."/>
        </authorList>
    </citation>
    <scope>NUCLEOTIDE SEQUENCE</scope>
    <source>
        <strain evidence="13">D3612</strain>
    </source>
</reference>
<dbReference type="Pfam" id="PF07963">
    <property type="entry name" value="N_methyl"/>
    <property type="match status" value="1"/>
</dbReference>
<keyword evidence="6 11" id="KW-0812">Transmembrane</keyword>
<evidence type="ECO:0000256" key="8">
    <source>
        <dbReference type="ARBA" id="ARBA00023136"/>
    </source>
</evidence>
<keyword evidence="7 11" id="KW-1133">Transmembrane helix</keyword>
<accession>A0AAN5KT40</accession>
<evidence type="ECO:0000256" key="1">
    <source>
        <dbReference type="ARBA" id="ARBA00004377"/>
    </source>
</evidence>
<dbReference type="AlphaFoldDB" id="A0AAN5KT40"/>
<dbReference type="GO" id="GO:0005886">
    <property type="term" value="C:plasma membrane"/>
    <property type="evidence" value="ECO:0007669"/>
    <property type="project" value="UniProtKB-SubCell"/>
</dbReference>
<sequence>MNKVIRESQKFTLCNGAVLLFCMDTSVLPTQSNSNIAQNIQTRGIIYNDLCEDSFDTKVPLNTNPLSIAGFTLVELLVTLSVFAIILTLIVPSLRTMILNNRLTSNLDSLVSSLNYARGVALDRAVNVAVCPLGSPGSTSCGANWGSGWIVVTQPVAGTPTLLKTHQTSVNDPVITSNVSSVVFDPHGLSTTQSNFTICDNRGNAFARSAMVLATGFVQSGTTPGQAVWNNGALNCP</sequence>
<evidence type="ECO:0000256" key="9">
    <source>
        <dbReference type="ARBA" id="ARBA00025772"/>
    </source>
</evidence>
<dbReference type="Gene3D" id="3.55.40.10">
    <property type="entry name" value="minor pseudopilin epsh domain"/>
    <property type="match status" value="1"/>
</dbReference>
<feature type="transmembrane region" description="Helical" evidence="11">
    <location>
        <begin position="68"/>
        <end position="91"/>
    </location>
</feature>
<dbReference type="InterPro" id="IPR012902">
    <property type="entry name" value="N_methyl_site"/>
</dbReference>
<evidence type="ECO:0000256" key="6">
    <source>
        <dbReference type="ARBA" id="ARBA00022692"/>
    </source>
</evidence>
<evidence type="ECO:0000259" key="12">
    <source>
        <dbReference type="Pfam" id="PF12019"/>
    </source>
</evidence>
<dbReference type="InterPro" id="IPR022346">
    <property type="entry name" value="T2SS_GspH"/>
</dbReference>
<name>A0AAN5KT40_LEGPN</name>
<comment type="similarity">
    <text evidence="9">Belongs to the GSP H family.</text>
</comment>
<dbReference type="Pfam" id="PF12019">
    <property type="entry name" value="GspH"/>
    <property type="match status" value="1"/>
</dbReference>
<comment type="caution">
    <text evidence="13">The sequence shown here is derived from an EMBL/GenBank/DDBJ whole genome shotgun (WGS) entry which is preliminary data.</text>
</comment>
<keyword evidence="3" id="KW-1003">Cell membrane</keyword>
<evidence type="ECO:0000256" key="4">
    <source>
        <dbReference type="ARBA" id="ARBA00022481"/>
    </source>
</evidence>
<dbReference type="SUPFAM" id="SSF54523">
    <property type="entry name" value="Pili subunits"/>
    <property type="match status" value="1"/>
</dbReference>
<dbReference type="InterPro" id="IPR045584">
    <property type="entry name" value="Pilin-like"/>
</dbReference>
<dbReference type="GO" id="GO:0015627">
    <property type="term" value="C:type II protein secretion system complex"/>
    <property type="evidence" value="ECO:0007669"/>
    <property type="project" value="InterPro"/>
</dbReference>
<reference evidence="13" key="2">
    <citation type="submission" date="2020-11" db="EMBL/GenBank/DDBJ databases">
        <authorList>
            <consortium name="NCBI Pathogen Detection Project"/>
        </authorList>
    </citation>
    <scope>NUCLEOTIDE SEQUENCE</scope>
    <source>
        <strain evidence="13">D3612</strain>
    </source>
</reference>
<evidence type="ECO:0000256" key="5">
    <source>
        <dbReference type="ARBA" id="ARBA00022519"/>
    </source>
</evidence>